<feature type="compositionally biased region" description="Basic and acidic residues" evidence="6">
    <location>
        <begin position="978"/>
        <end position="997"/>
    </location>
</feature>
<evidence type="ECO:0000259" key="9">
    <source>
        <dbReference type="Pfam" id="PF07992"/>
    </source>
</evidence>
<reference evidence="10" key="1">
    <citation type="submission" date="2011-02" db="EMBL/GenBank/DDBJ databases">
        <authorList>
            <person name="Aslett M."/>
        </authorList>
    </citation>
    <scope>NUCLEOTIDE SEQUENCE</scope>
    <source>
        <strain evidence="10">Liverpool</strain>
    </source>
</reference>
<dbReference type="InterPro" id="IPR036676">
    <property type="entry name" value="PurM-like_C_sf"/>
</dbReference>
<dbReference type="SUPFAM" id="SSF51905">
    <property type="entry name" value="FAD/NAD(P)-binding domain"/>
    <property type="match status" value="2"/>
</dbReference>
<dbReference type="Gene3D" id="3.30.1330.10">
    <property type="entry name" value="PurM-like, N-terminal domain"/>
    <property type="match status" value="1"/>
</dbReference>
<evidence type="ECO:0000256" key="1">
    <source>
        <dbReference type="ARBA" id="ARBA00022679"/>
    </source>
</evidence>
<evidence type="ECO:0000313" key="11">
    <source>
        <dbReference type="EMBL" id="CEL66136.1"/>
    </source>
</evidence>
<dbReference type="Gene3D" id="3.50.50.100">
    <property type="match status" value="2"/>
</dbReference>
<feature type="region of interest" description="Disordered" evidence="6">
    <location>
        <begin position="976"/>
        <end position="1002"/>
    </location>
</feature>
<evidence type="ECO:0000313" key="12">
    <source>
        <dbReference type="Proteomes" id="UP000007494"/>
    </source>
</evidence>
<evidence type="ECO:0000256" key="5">
    <source>
        <dbReference type="ARBA" id="ARBA00023266"/>
    </source>
</evidence>
<dbReference type="GO" id="GO:0005737">
    <property type="term" value="C:cytoplasm"/>
    <property type="evidence" value="ECO:0007669"/>
    <property type="project" value="TreeGrafter"/>
</dbReference>
<evidence type="ECO:0000256" key="3">
    <source>
        <dbReference type="ARBA" id="ARBA00022777"/>
    </source>
</evidence>
<dbReference type="Pfam" id="PF00586">
    <property type="entry name" value="AIRS"/>
    <property type="match status" value="1"/>
</dbReference>
<organism evidence="10 12">
    <name type="scientific">Neospora caninum (strain Liverpool)</name>
    <dbReference type="NCBI Taxonomy" id="572307"/>
    <lineage>
        <taxon>Eukaryota</taxon>
        <taxon>Sar</taxon>
        <taxon>Alveolata</taxon>
        <taxon>Apicomplexa</taxon>
        <taxon>Conoidasida</taxon>
        <taxon>Coccidia</taxon>
        <taxon>Eucoccidiorida</taxon>
        <taxon>Eimeriorina</taxon>
        <taxon>Sarcocystidae</taxon>
        <taxon>Neospora</taxon>
    </lineage>
</organism>
<feature type="domain" description="PurM-like N-terminal" evidence="7">
    <location>
        <begin position="878"/>
        <end position="973"/>
    </location>
</feature>
<keyword evidence="3" id="KW-0418">Kinase</keyword>
<dbReference type="Gene3D" id="3.90.650.10">
    <property type="entry name" value="PurM-like C-terminal domain"/>
    <property type="match status" value="1"/>
</dbReference>
<feature type="region of interest" description="Disordered" evidence="6">
    <location>
        <begin position="611"/>
        <end position="634"/>
    </location>
</feature>
<gene>
    <name evidence="11" type="ORF">BN1204_019590</name>
    <name evidence="10" type="ORF">NCLIV_019590</name>
</gene>
<protein>
    <submittedName>
        <fullName evidence="10">Selenophosphate synthase, related</fullName>
        <ecNumber evidence="10">2.7.9.3</ecNumber>
    </submittedName>
</protein>
<feature type="compositionally biased region" description="Low complexity" evidence="6">
    <location>
        <begin position="1113"/>
        <end position="1131"/>
    </location>
</feature>
<dbReference type="GO" id="GO:0005524">
    <property type="term" value="F:ATP binding"/>
    <property type="evidence" value="ECO:0007669"/>
    <property type="project" value="UniProtKB-KW"/>
</dbReference>
<dbReference type="EMBL" id="LN714481">
    <property type="protein sequence ID" value="CEL66136.1"/>
    <property type="molecule type" value="Genomic_DNA"/>
</dbReference>
<dbReference type="PANTHER" id="PTHR10256:SF0">
    <property type="entry name" value="INACTIVE SELENIDE, WATER DIKINASE-LIKE PROTEIN-RELATED"/>
    <property type="match status" value="1"/>
</dbReference>
<feature type="region of interest" description="Disordered" evidence="6">
    <location>
        <begin position="291"/>
        <end position="322"/>
    </location>
</feature>
<evidence type="ECO:0000256" key="4">
    <source>
        <dbReference type="ARBA" id="ARBA00022840"/>
    </source>
</evidence>
<dbReference type="GO" id="GO:0016491">
    <property type="term" value="F:oxidoreductase activity"/>
    <property type="evidence" value="ECO:0007669"/>
    <property type="project" value="InterPro"/>
</dbReference>
<feature type="region of interest" description="Disordered" evidence="6">
    <location>
        <begin position="1108"/>
        <end position="1131"/>
    </location>
</feature>
<evidence type="ECO:0000259" key="8">
    <source>
        <dbReference type="Pfam" id="PF02769"/>
    </source>
</evidence>
<reference evidence="11" key="4">
    <citation type="journal article" date="2015" name="PLoS ONE">
        <title>Comprehensive Evaluation of Toxoplasma gondii VEG and Neospora caninum LIV Genomes with Tachyzoite Stage Transcriptome and Proteome Defines Novel Transcript Features.</title>
        <authorList>
            <person name="Ramaprasad A."/>
            <person name="Mourier T."/>
            <person name="Naeem R."/>
            <person name="Malas T.B."/>
            <person name="Moussa E."/>
            <person name="Panigrahi A."/>
            <person name="Vermont S.J."/>
            <person name="Otto T.D."/>
            <person name="Wastling J."/>
            <person name="Pain A."/>
        </authorList>
    </citation>
    <scope>NUCLEOTIDE SEQUENCE</scope>
    <source>
        <strain evidence="11">Liverpool</strain>
    </source>
</reference>
<reference evidence="10" key="2">
    <citation type="submission" date="2011-03" db="EMBL/GenBank/DDBJ databases">
        <title>Comparative genomics and transcriptomics of Neospora caninum and Toxoplasma gondii.</title>
        <authorList>
            <person name="Reid A.J."/>
            <person name="Sohal A."/>
            <person name="Harris D."/>
            <person name="Quail M."/>
            <person name="Sanders M."/>
            <person name="Berriman M."/>
            <person name="Wastling J.M."/>
            <person name="Pain A."/>
        </authorList>
    </citation>
    <scope>NUCLEOTIDE SEQUENCE</scope>
    <source>
        <strain evidence="10">Liverpool</strain>
    </source>
</reference>
<dbReference type="GO" id="GO:0016260">
    <property type="term" value="P:selenocysteine biosynthetic process"/>
    <property type="evidence" value="ECO:0007669"/>
    <property type="project" value="TreeGrafter"/>
</dbReference>
<feature type="domain" description="FAD/NAD(P)-binding" evidence="9">
    <location>
        <begin position="454"/>
        <end position="519"/>
    </location>
</feature>
<dbReference type="PANTHER" id="PTHR10256">
    <property type="entry name" value="SELENIDE, WATER DIKINASE"/>
    <property type="match status" value="1"/>
</dbReference>
<dbReference type="InterPro" id="IPR036921">
    <property type="entry name" value="PurM-like_N_sf"/>
</dbReference>
<dbReference type="InterPro" id="IPR004536">
    <property type="entry name" value="SPS/SelD"/>
</dbReference>
<feature type="domain" description="PurM-like C-terminal" evidence="8">
    <location>
        <begin position="1017"/>
        <end position="1092"/>
    </location>
</feature>
<dbReference type="InterPro" id="IPR010918">
    <property type="entry name" value="PurM-like_C_dom"/>
</dbReference>
<dbReference type="InterPro" id="IPR036188">
    <property type="entry name" value="FAD/NAD-bd_sf"/>
</dbReference>
<dbReference type="EMBL" id="FR823388">
    <property type="protein sequence ID" value="CBZ52170.1"/>
    <property type="molecule type" value="Genomic_DNA"/>
</dbReference>
<dbReference type="InterPro" id="IPR023753">
    <property type="entry name" value="FAD/NAD-binding_dom"/>
</dbReference>
<keyword evidence="12" id="KW-1185">Reference proteome</keyword>
<accession>F0VEM6</accession>
<dbReference type="InParanoid" id="F0VEM6"/>
<dbReference type="Pfam" id="PF07992">
    <property type="entry name" value="Pyr_redox_2"/>
    <property type="match status" value="1"/>
</dbReference>
<dbReference type="Proteomes" id="UP000007494">
    <property type="component" value="Chromosome VIIa"/>
</dbReference>
<dbReference type="VEuPathDB" id="ToxoDB:NCLIV_019590"/>
<keyword evidence="1 10" id="KW-0808">Transferase</keyword>
<dbReference type="GeneID" id="13443935"/>
<dbReference type="SUPFAM" id="SSF56042">
    <property type="entry name" value="PurM C-terminal domain-like"/>
    <property type="match status" value="1"/>
</dbReference>
<feature type="compositionally biased region" description="Low complexity" evidence="6">
    <location>
        <begin position="614"/>
        <end position="626"/>
    </location>
</feature>
<evidence type="ECO:0000313" key="10">
    <source>
        <dbReference type="EMBL" id="CBZ52170.1"/>
    </source>
</evidence>
<dbReference type="Pfam" id="PF02769">
    <property type="entry name" value="AIRS_C"/>
    <property type="match status" value="1"/>
</dbReference>
<evidence type="ECO:0000256" key="6">
    <source>
        <dbReference type="SAM" id="MobiDB-lite"/>
    </source>
</evidence>
<keyword evidence="2" id="KW-0547">Nucleotide-binding</keyword>
<dbReference type="OrthoDB" id="409395at2759"/>
<proteinExistence type="predicted"/>
<evidence type="ECO:0000256" key="2">
    <source>
        <dbReference type="ARBA" id="ARBA00022741"/>
    </source>
</evidence>
<keyword evidence="4" id="KW-0067">ATP-binding</keyword>
<dbReference type="OMA" id="CIMANNL"/>
<dbReference type="InterPro" id="IPR016188">
    <property type="entry name" value="PurM-like_N"/>
</dbReference>
<evidence type="ECO:0000259" key="7">
    <source>
        <dbReference type="Pfam" id="PF00586"/>
    </source>
</evidence>
<dbReference type="SUPFAM" id="SSF55326">
    <property type="entry name" value="PurM N-terminal domain-like"/>
    <property type="match status" value="1"/>
</dbReference>
<feature type="region of interest" description="Disordered" evidence="6">
    <location>
        <begin position="740"/>
        <end position="769"/>
    </location>
</feature>
<reference evidence="12" key="3">
    <citation type="journal article" date="2012" name="PLoS Pathog.">
        <title>Comparative genomics of the apicomplexan parasites Toxoplasma gondii and Neospora caninum: Coccidia differing in host range and transmission strategy.</title>
        <authorList>
            <person name="Reid A.J."/>
            <person name="Vermont S.J."/>
            <person name="Cotton J.A."/>
            <person name="Harris D."/>
            <person name="Hill-Cawthorne G.A."/>
            <person name="Konen-Waisman S."/>
            <person name="Latham S.M."/>
            <person name="Mourier T."/>
            <person name="Norton R."/>
            <person name="Quail M.A."/>
            <person name="Sanders M."/>
            <person name="Shanmugam D."/>
            <person name="Sohal A."/>
            <person name="Wasmuth J.D."/>
            <person name="Brunk B."/>
            <person name="Grigg M.E."/>
            <person name="Howard J.C."/>
            <person name="Parkinson J."/>
            <person name="Roos D.S."/>
            <person name="Trees A.J."/>
            <person name="Berriman M."/>
            <person name="Pain A."/>
            <person name="Wastling J.M."/>
        </authorList>
    </citation>
    <scope>NUCLEOTIDE SEQUENCE [LARGE SCALE GENOMIC DNA]</scope>
    <source>
        <strain evidence="12">Liverpool</strain>
    </source>
</reference>
<sequence length="1288" mass="136355">MGQTGKGGCSMQGLGSIARDIVLVGGGPSHLYLLKEWAREPEKGVRLTLISAETDSPCRRLLPGLLAGVYTRDQSHVDLLQLCQVSRGRFVRASVLGVDREKKLLFCDDGRPPLRYDVLSIDTESGLSVPASITFSAPSAAREAESSPSVSASPAEGTSLGELEAAQVASLDVGDQCMRACITPLRPLSQFYSRWEAALQRLANAALRVWARSAFVPGAAEAHACAQADGAAPAEKANAKLAGRAEDGVPEVFSVAVVGGGRDSVEICFAVKAAVEKKLAELRAHWRTLRREGRATKDNETAPRQRDAQPQEAEAARGQKRESEDLGRLFRVEFHIFTETASVLPRACSGTQTRVSRLLKASGIVVHPHWNVASVHVETAPPRSSFEASKDSSGLAGGSPLAAAAVEAAQEGKGAERAAACAEFARRETSVRDATCGSDGRGETESEAASCRKRLVGADGRHFEFDECVWCTPATPQPWFQNAGLELTSNGFLAVDAFLRSLNTPNVFAVGDVAQVVGTPSPMDGDHAGEPLSKNLRLFLRNGDGARLHRWHPVARLLSFVSCGMDYAVGTKGHLSFEGTWVSKLKTRMDINWIQKYQVLPSGLTCPSLLSRKAPTPSASPASPHADSAHGDVTRSSSAALVAPELAAGERKRGFCESLFKRKEDEELSLGCRVLMGYVQGRAGGRDKKGGASGCQNGGGTRCGGCGAKVPSTVLRRTMQELEQANDLEASQHRLLCQQRDASRARATRNSVEKGSASDGGAPARATKQLAAEAASRAATAGSGAPALQLAEALQLAALQKRIDKEGRFYPLLFNREEVLVGLEDADDGCIFAARPLASLTPRDAEKEAESDDGRPTGRMTTFAEDPCDAPGDDNPLLVQTVDFYRAFFDDAYVLGRIAATHAMSDCYAMGAEPLVALLTAVVPYSTDCIMANNLLQLLGGCCSALSRDRCQLAGGHSAQGREMAAGLTVTGRLSRLRRSERNGQTRSEGEAAEGNHRAPAGNLPIGYLPKGSAEAQEGDVLILTKPLGTGVIMAGHVEGKSRGRWVYGALDLMQVSNRAAAEILMDCGATACTDVTGFGLLGHLLEMLRACRKSRIMAAVAGAEKTTLDTTSSDAEGSSCASSGGTADSSSGDFLPLVCARVLLPSLRLLDGAMTLMDQGIHSSLLASNARFFSALSLKTVGATPAAAEATGDLPVQPLSPSDLPPKLPILFDPQTSGGLLAFVPASKADECIKRLREEGGYDNAVVIGSVFERKTFVPFPQKDASQGTRPRYAPWENVSGVVECLY</sequence>
<dbReference type="eggNOG" id="KOG3939">
    <property type="taxonomic scope" value="Eukaryota"/>
</dbReference>
<dbReference type="RefSeq" id="XP_003882202.1">
    <property type="nucleotide sequence ID" value="XM_003882153.1"/>
</dbReference>
<dbReference type="GO" id="GO:0004756">
    <property type="term" value="F:selenide, water dikinase activity"/>
    <property type="evidence" value="ECO:0007669"/>
    <property type="project" value="UniProtKB-EC"/>
</dbReference>
<name>F0VEM6_NEOCL</name>
<dbReference type="EC" id="2.7.9.3" evidence="10"/>
<keyword evidence="5" id="KW-0711">Selenium</keyword>